<evidence type="ECO:0000313" key="2">
    <source>
        <dbReference type="EMBL" id="KAK4017602.1"/>
    </source>
</evidence>
<feature type="compositionally biased region" description="Low complexity" evidence="1">
    <location>
        <begin position="220"/>
        <end position="250"/>
    </location>
</feature>
<protein>
    <submittedName>
        <fullName evidence="2">Uncharacterized protein</fullName>
    </submittedName>
</protein>
<proteinExistence type="predicted"/>
<sequence>MLNYQLISQEKHLCITVTTQNETKKSTPIHTLELVRCSRPENIDENQQWVFGTINTNPEILENFPETSIDELEEIQLEQRRTMTTTINSPIFGGLIKFNHGKGNIIWDMINWKLLKSGKPPTKKCVTYNGLANLLTLETCNPNWAQCQECLKKLITSNDPLVQTQTSVANCSQSSDKGQAFEYLTAVTPTTTITTKPTTTTVKTAATTSKITTTTTSKPIVTTTTKPTTTMKPTTTTKQTTTTKTTTTTKSPPPPNQQHPNQQQQQNHYQQQQQNRQLQQLDPRAQHSAGRHISAQVSEREFFRRASLWHYVSS</sequence>
<feature type="region of interest" description="Disordered" evidence="1">
    <location>
        <begin position="220"/>
        <end position="295"/>
    </location>
</feature>
<name>A0ABQ9ZXI3_9CRUS</name>
<reference evidence="2 3" key="1">
    <citation type="journal article" date="2023" name="Nucleic Acids Res.">
        <title>The hologenome of Daphnia magna reveals possible DNA methylation and microbiome-mediated evolution of the host genome.</title>
        <authorList>
            <person name="Chaturvedi A."/>
            <person name="Li X."/>
            <person name="Dhandapani V."/>
            <person name="Marshall H."/>
            <person name="Kissane S."/>
            <person name="Cuenca-Cambronero M."/>
            <person name="Asole G."/>
            <person name="Calvet F."/>
            <person name="Ruiz-Romero M."/>
            <person name="Marangio P."/>
            <person name="Guigo R."/>
            <person name="Rago D."/>
            <person name="Mirbahai L."/>
            <person name="Eastwood N."/>
            <person name="Colbourne J.K."/>
            <person name="Zhou J."/>
            <person name="Mallon E."/>
            <person name="Orsini L."/>
        </authorList>
    </citation>
    <scope>NUCLEOTIDE SEQUENCE [LARGE SCALE GENOMIC DNA]</scope>
    <source>
        <strain evidence="2">LRV0_1</strain>
    </source>
</reference>
<gene>
    <name evidence="2" type="ORF">OUZ56_033236</name>
</gene>
<evidence type="ECO:0000256" key="1">
    <source>
        <dbReference type="SAM" id="MobiDB-lite"/>
    </source>
</evidence>
<feature type="compositionally biased region" description="Low complexity" evidence="1">
    <location>
        <begin position="258"/>
        <end position="280"/>
    </location>
</feature>
<accession>A0ABQ9ZXI3</accession>
<comment type="caution">
    <text evidence="2">The sequence shown here is derived from an EMBL/GenBank/DDBJ whole genome shotgun (WGS) entry which is preliminary data.</text>
</comment>
<evidence type="ECO:0000313" key="3">
    <source>
        <dbReference type="Proteomes" id="UP001234178"/>
    </source>
</evidence>
<dbReference type="Proteomes" id="UP001234178">
    <property type="component" value="Unassembled WGS sequence"/>
</dbReference>
<keyword evidence="3" id="KW-1185">Reference proteome</keyword>
<dbReference type="PROSITE" id="PS50231">
    <property type="entry name" value="RICIN_B_LECTIN"/>
    <property type="match status" value="1"/>
</dbReference>
<organism evidence="2 3">
    <name type="scientific">Daphnia magna</name>
    <dbReference type="NCBI Taxonomy" id="35525"/>
    <lineage>
        <taxon>Eukaryota</taxon>
        <taxon>Metazoa</taxon>
        <taxon>Ecdysozoa</taxon>
        <taxon>Arthropoda</taxon>
        <taxon>Crustacea</taxon>
        <taxon>Branchiopoda</taxon>
        <taxon>Diplostraca</taxon>
        <taxon>Cladocera</taxon>
        <taxon>Anomopoda</taxon>
        <taxon>Daphniidae</taxon>
        <taxon>Daphnia</taxon>
    </lineage>
</organism>
<dbReference type="EMBL" id="JAOYFB010000010">
    <property type="protein sequence ID" value="KAK4017602.1"/>
    <property type="molecule type" value="Genomic_DNA"/>
</dbReference>